<feature type="region of interest" description="Disordered" evidence="1">
    <location>
        <begin position="2515"/>
        <end position="2536"/>
    </location>
</feature>
<evidence type="ECO:0000256" key="2">
    <source>
        <dbReference type="SAM" id="SignalP"/>
    </source>
</evidence>
<evidence type="ECO:0000313" key="5">
    <source>
        <dbReference type="EMBL" id="KAJ2861234.1"/>
    </source>
</evidence>
<feature type="compositionally biased region" description="Low complexity" evidence="1">
    <location>
        <begin position="923"/>
        <end position="934"/>
    </location>
</feature>
<feature type="region of interest" description="Disordered" evidence="1">
    <location>
        <begin position="1694"/>
        <end position="1760"/>
    </location>
</feature>
<proteinExistence type="predicted"/>
<dbReference type="InterPro" id="IPR045167">
    <property type="entry name" value="Hobbit"/>
</dbReference>
<feature type="region of interest" description="Disordered" evidence="1">
    <location>
        <begin position="380"/>
        <end position="412"/>
    </location>
</feature>
<feature type="region of interest" description="Disordered" evidence="1">
    <location>
        <begin position="2693"/>
        <end position="2754"/>
    </location>
</feature>
<dbReference type="SMART" id="SM01216">
    <property type="entry name" value="Fmp27_WPPW"/>
    <property type="match status" value="1"/>
</dbReference>
<feature type="compositionally biased region" description="Polar residues" evidence="1">
    <location>
        <begin position="3394"/>
        <end position="3405"/>
    </location>
</feature>
<feature type="region of interest" description="Disordered" evidence="1">
    <location>
        <begin position="2135"/>
        <end position="2157"/>
    </location>
</feature>
<feature type="compositionally biased region" description="Low complexity" evidence="1">
    <location>
        <begin position="1603"/>
        <end position="1616"/>
    </location>
</feature>
<dbReference type="Proteomes" id="UP001140074">
    <property type="component" value="Unassembled WGS sequence"/>
</dbReference>
<feature type="compositionally biased region" description="Basic and acidic residues" evidence="1">
    <location>
        <begin position="679"/>
        <end position="694"/>
    </location>
</feature>
<feature type="chain" id="PRO_5040725993" evidence="2">
    <location>
        <begin position="20"/>
        <end position="4677"/>
    </location>
</feature>
<feature type="compositionally biased region" description="Basic and acidic residues" evidence="1">
    <location>
        <begin position="3363"/>
        <end position="3382"/>
    </location>
</feature>
<feature type="compositionally biased region" description="Basic and acidic residues" evidence="1">
    <location>
        <begin position="1593"/>
        <end position="1602"/>
    </location>
</feature>
<comment type="caution">
    <text evidence="5">The sequence shown here is derived from an EMBL/GenBank/DDBJ whole genome shotgun (WGS) entry which is preliminary data.</text>
</comment>
<feature type="domain" description="FMP27/BLTP2/Hobbit GFWDK motif-containing RBG unit" evidence="3">
    <location>
        <begin position="1931"/>
        <end position="2179"/>
    </location>
</feature>
<feature type="compositionally biased region" description="Polar residues" evidence="1">
    <location>
        <begin position="566"/>
        <end position="582"/>
    </location>
</feature>
<feature type="region of interest" description="Disordered" evidence="1">
    <location>
        <begin position="3056"/>
        <end position="3081"/>
    </location>
</feature>
<dbReference type="Pfam" id="PF10344">
    <property type="entry name" value="Hobbit"/>
    <property type="match status" value="2"/>
</dbReference>
<feature type="region of interest" description="Disordered" evidence="1">
    <location>
        <begin position="3983"/>
        <end position="4058"/>
    </location>
</feature>
<feature type="compositionally biased region" description="Polar residues" evidence="1">
    <location>
        <begin position="391"/>
        <end position="409"/>
    </location>
</feature>
<dbReference type="SMART" id="SM01214">
    <property type="entry name" value="Fmp27_GFWDK"/>
    <property type="match status" value="1"/>
</dbReference>
<dbReference type="InterPro" id="IPR019449">
    <property type="entry name" value="FMP27_WPPW_RBG"/>
</dbReference>
<feature type="region of interest" description="Disordered" evidence="1">
    <location>
        <begin position="3653"/>
        <end position="3690"/>
    </location>
</feature>
<feature type="region of interest" description="Disordered" evidence="1">
    <location>
        <begin position="4200"/>
        <end position="4224"/>
    </location>
</feature>
<feature type="compositionally biased region" description="Acidic residues" evidence="1">
    <location>
        <begin position="3801"/>
        <end position="3823"/>
    </location>
</feature>
<keyword evidence="6" id="KW-1185">Reference proteome</keyword>
<feature type="region of interest" description="Disordered" evidence="1">
    <location>
        <begin position="1581"/>
        <end position="1665"/>
    </location>
</feature>
<feature type="compositionally biased region" description="Low complexity" evidence="1">
    <location>
        <begin position="3998"/>
        <end position="4018"/>
    </location>
</feature>
<gene>
    <name evidence="5" type="primary">FMP27</name>
    <name evidence="5" type="ORF">GGH94_005031</name>
</gene>
<feature type="compositionally biased region" description="Polar residues" evidence="1">
    <location>
        <begin position="4211"/>
        <end position="4221"/>
    </location>
</feature>
<dbReference type="PANTHER" id="PTHR15678">
    <property type="entry name" value="ANTIGEN MLAA-22-RELATED"/>
    <property type="match status" value="1"/>
</dbReference>
<feature type="compositionally biased region" description="Polar residues" evidence="1">
    <location>
        <begin position="4636"/>
        <end position="4645"/>
    </location>
</feature>
<sequence>MRLPLLVLVVISVLSVLLPVPKRYVSDGSIIRETLAALRVPAAILRIVLHPASVSPLVYYLLLRAMHFLLSIPVRLFLSGFGLNVRSFSGTSFSGLLLTVRMRDTMEIIIRIDEVGFDIRTMRRFRMRLRGIWMQLRSRLRARRGAVPVETPTDSAPMSPRNSSDSQRSVPEPACKSGDPATASNGANSSSALSKRIQLYARGVHVQLFAVSPKKPETKGEESLWFDVHAADHVNETSARTDGAPTTAKPLADGSTSEEHVLDSEAQEIAAKLAKRLSTILRTYAYFASLFAHWVDLSVADVSLMVVHSSDMARAGRGITLHISSLLMWAESARESHGRDGAGAGWIPTDIKNSLLGIVDWLLRILKLRRNDDLHTATSSRMPSVELPNSRIPSTRSTFDGPRQSSSSFVPKRDRSHKYLSTLALEVCGIRLFPGIEGAQQHMNSRWELVKMLVVQDMMAPRNSHDSDKPHRRGPVVNCQRCTIRNDVITTFWGLPKKVDQSIELGQTHIRAGTVEALLDEIAIMCIAPAARTSDLSIHGLRALNSHLASVLRQYNSRGASPGDDQLNSAQTDESQESSAPGSETDKQAGAAEAKEQVHRMLFQLHEILSRLRLEHVGFALRVADLVFDLPLTCKPGSLIVKAPGMLRWRQRNIEIEAGYMWNAISSGPESTVSEVQLDTEKESGSSDDGEKGGLHYSWPGGVDDMFAREFEGQTSRRSKDSTAFVRVAAGHCQATALRTPSMTPDPRAEELLSDSPGFRMRYCTLYGEMSAFLSEDLAQRPSPQPVFSLDIGRPELSLDLCTQLAFDEAKEWLGHVEYRFRAMRRILKTNQPLSGVMAGANIERAINHHIYALVSLIFSDIKAHVTVERAMYAVRPLVPLVSLDSKSAVSEERIALRMHHLECHLLWNLAESGGCLISNANGSGNSSDSDTGSFATGHETMENSPSTSYNARLLPDHEPVSGGLTPSIQFRLTSSPITAQWSSSALQSETDVPAKTLLRIKHGIRARGTVDLRIGPIALRNAAPRINANIDAEIGEVSGRLREYDFRKWLSMQPLWLVTELLHIASMDYNSSSSSRYKSPREAASASDAYVLPSLEVRRKQLTATLHMVFESIRVTILACDNEEDVRSGIEHGTQLCFQHGLVDIRANGGSLEAPHPFGFRTDVGQTTLNIECQKATMFLISAIPTQSARGEIRQSREPLPAGFALSDLDGFLPDSVQAHIVLVSPQFNFSQQKLEPFRSRLIFDLKTTSFAGVTSVSSIYRWSVFMRHIQYWLRRKRLARRMATQMEEPSPPNDLIVSINSEMLDLRGSLVSPIFFNLDKGLAKCFQVAKDERETSSRSSPEMKLKMPHVQFAVERTKLGTDNDMKVSLSGPIATLYGSSTPKGQAAPCCPQPLMSLKECRFTFSLPRKAKREQMGAEQGVRCNSSYNKVDVVFERGAMAFGHQYNMAETIDGFILLQKGCKRIARKSASTCHPPLPFLEAALDKRPTNKMVLAALGNPRTYMPPPLRSLSSVKPPPPPTLSEPEDIPTIDFHGPEFSMMVHDDPFETALSRIYQVGLHEQRERLNRLESFEAKAQEIREKREQEFAQQDHAARKGDRRAAGASKGKQSASVAGQHPRWNSKTPKHGRAMRGASTFSSGDRHPVSGPLAHQKQGLGSARTFTSAQAHPRVTPLVPASTLGGSLSNAFGNGGGMRGAASASLQDVTTSEMAAKERSRARTNSAAADALSRSFPLHPNDHSATPEEAGLPCTSDGDDSNYDDVDDPLPASTLHQRMLDSVNAEIDAARMRLMAVEAREWVKAIRQKMMPPQTQSGHEHSSDDMQFEEIFAMPTPVDSSSHHSTSEPQPRHSGPPYSFVPGSWTHPPAPLGRLVMSPVWMSFDTPLSLLEFSQVENYLRFLDPATPRSLKWSTLVPTRMRIKCGDIRMQLRDFPFPMFRVPDPYRPETSQSPPHGGDSYDSFYGGVEISGSLIIAERTAHERSLRSVYIPVGPRSKESGIDLPDVGWYIAKSLQFPRIFAALSIMMYSAPSDNPYADVRSFQQKYLQSRLPQLPIMSTWGASYQPVISALMQRMESATSKSADVSPTLPWWDKLRSRMHIKWRMAVIDAPPLDKLGSNRAEHLGDSYLEMNSATAASLPVHPPPPPLKGGCSDSSSSLDPANEKGQMFFLALDGRDPYQVTQKPGGYLFTMRGGVRICINEGIPGADLWDKLSGHGIYSVPTEEGSPPSATLGEFLGLRCEEFLMGVPIIVDRKSTIMKSMDSRQDTASGEPPSMNVTPSTEDIDIEAMPHQSPGGLAGTSAASGPQAWKRSYADLLHSIVSDNSARYTFITHSVDRLYYKVLLHLSGGVRLGIGLSSYIPPDPVGYRHNHWDVQPIAPESAVAAAVGGITDAYVGYRSSKLHTSVSLLCPFTESEPLPQKPFSELYLTTTGITGEHRCTVPRLRLPDASVVAKPLRQWSVYDTDALVSPMHSLLPAARRSMPKARGESSKALSTQDLFFSPFPYLAAEAKSPESTPTAFTASNLPPHTAERSGSARPQCRISASAAAVEGIQSYLPLYVSRMMLPVRKGSMYPMAETSDNKLGKCLRSMRLVLDLKNVELAYSQRNFEIKELESRELSILGFEDNTSASSDVGWSPTPSDTNLGQNVSGAKAEGFVRELKARVESFSFNLLLEQTSVKLKVGSGDVGSPVLAAKDASSSAHHSSSGNRSSAKCDRPRADSVDQPHSRKAKRAPDSPRNNSSATGHTAKAKSGAKAESKALRWGVGDASTEIDYLDVRLTQMSFIMPLFMNSLTSDVLGKSRRLNGLRFADGSLNGLSDFEKSWVSCASIRDLKELDISEAIFSNPRVVCVLWSPRMVYFTQRPEWTQLDEQIEGILDSGSGSPKEAAEAMPSTQSIPNMHLGAEALGANWAPAMPASLDGTVAAMPALVERATGSHLHRSLSAQRNRAISDVKQASQYAHASGAGYHNESEDTSMWALHRRNMSVPWVQSKHTTHDGAIADVAGSSRVAQVPAPALPPVLGPAQLSFFGNIPPAIGLIQRASTQPTNNAWNQTADLTASSQPTDPMGGGDAASETRSPTSAMSYKSSFHLLELARSRQRRLTASNSRQTISIASPSAQPALENLAEFSAVDLHRQTSIPIEQTVAGNQQSRMMPTGPDPNVIMRDSRSTQASLLRKRKEMLGTAIQHEQASLVHLSREFERASSRHSEEFRREMIRRAEHIYELGARRKLINRCLRVLGVDPDATNAGQLPDVAGLTSEDDADFDRDTQQVEKVLATLYRHRCLIYSGYLIWTSQVRDELMRFLYIQDCLTAIEYYMSETATKVVRNAMSTNGKGDAGDVASTDAYDGKGKGRAADSSADAPSDERLAKHDSIGSGNDEYKSRPPRSGRKSADQRSVASGSSRHTLNIPKMLRRLRSSDRVEDAHSTPKGTSGRSFLWRSKKSRQGDHNPAKGKQRQPKPLQKPKERRKEEYKPPKHSVGSNKFDKGLKRVWDDFMHYRPYYSILIEFLNSQVSMRVDEKTSTTSAIAVAERVQLHRILLCNERDCAEDAAFGESGHSYLTPPEDESIVKTRSLIELENVQVFTAKRNDFENQAAYFVDCTYGSQLEGSDASQPSPIWPAWIPIELLLSQGKHRARGIFDELDGAATAEVDHGFASESGSDNDSESDGRSMASGGFMSDGQSQTPRLYREKRESKYSKAWWLEDLSKYKRLMDRNNGLVVYDKANPHRIQGDTSDRMGFSAAEDGAATNTVGAASATTPAGDALGSGGTAADAGPETSANKAEPPGQRRFSASERKPTVDPADDNDNDNDSGDGDSIDEEEEIGSNQGLSHRANHFAVFLPELNLACTAEQYTAIYETVTELIVFIDPEKAAYMDHLNTILLGMDMGDLRGLLAVIRATQQALRERLPIIQDWYTIQRSNAVLFRDASRAMVDRDHWPLLTLDIGRQKARATSLLTLDRHRQALELQLRTAMDLFGAAQKQLGQQNRAADGGGRGTRARAAARSTPSSRRPTFSSSTDAPPMAGANDGEQPATKAARRRMSLLSASSRSSGSQSAEGAQNTIARTIHLYISKATWHMLENDGQPLCDMTLRWATLKAVTTSDQATHLLSEVHLLYIVNRLPSPMFTDLVGPYVRPKHNKPDFCVEKMIRVRWSELAPVGGISIVERFEVDLFPLRLQFSHDIAQKLINYLYPPQESAAAEVPEPVTRSRRSTFTSVNTDGTPSAYVPLEEAATGLEIEASGAVGSRGGTPALADRGNIGSWSTGQLLSPRTNPGATSSGKSLFAARMRRNIGDHIRGPESGEVSARGSPATIAATTQPQIRISQSPQPSSGLLATMSGRGSTPLSLFSESNSMINISQSGENRDQVDQMKKRASSNKTFLNIKIGGSTLCISYQGKKTNNITDLRDFEFHAPTLELRNQVESYYELLMQVKKEYMSVVVHHTGALVKEKFRQLHSRKAYKASFGPDWEARKLLIDMDRRVEEDMVSSVQGSVSDHDGFPTAAPQQASDAASLQDLDSQQALPLPSPVVDREPLPSESLVAETVDSDDVASISSAKGKAPLSKYMILDPRKLMGKRLPNVLPRNFARLDTASPVAGRAEHSASVPPSGAAVPLVPVKPGSKPMYSAKHVDLFSAASMSMAQRSTPSSPLPSADLNSKQATDHQPPPSSPSREAKSELL</sequence>
<feature type="compositionally biased region" description="Basic and acidic residues" evidence="1">
    <location>
        <begin position="3463"/>
        <end position="3474"/>
    </location>
</feature>
<feature type="compositionally biased region" description="Low complexity" evidence="1">
    <location>
        <begin position="4041"/>
        <end position="4055"/>
    </location>
</feature>
<feature type="region of interest" description="Disordered" evidence="1">
    <location>
        <begin position="671"/>
        <end position="694"/>
    </location>
</feature>
<feature type="compositionally biased region" description="Polar residues" evidence="1">
    <location>
        <begin position="2515"/>
        <end position="2525"/>
    </location>
</feature>
<feature type="signal peptide" evidence="2">
    <location>
        <begin position="1"/>
        <end position="19"/>
    </location>
</feature>
<feature type="compositionally biased region" description="Basic and acidic residues" evidence="1">
    <location>
        <begin position="2711"/>
        <end position="2725"/>
    </location>
</feature>
<accession>A0A9W8M489</accession>
<organism evidence="5 6">
    <name type="scientific">Coemansia aciculifera</name>
    <dbReference type="NCBI Taxonomy" id="417176"/>
    <lineage>
        <taxon>Eukaryota</taxon>
        <taxon>Fungi</taxon>
        <taxon>Fungi incertae sedis</taxon>
        <taxon>Zoopagomycota</taxon>
        <taxon>Kickxellomycotina</taxon>
        <taxon>Kickxellomycetes</taxon>
        <taxon>Kickxellales</taxon>
        <taxon>Kickxellaceae</taxon>
        <taxon>Coemansia</taxon>
    </lineage>
</organism>
<evidence type="ECO:0000259" key="4">
    <source>
        <dbReference type="SMART" id="SM01216"/>
    </source>
</evidence>
<feature type="region of interest" description="Disordered" evidence="1">
    <location>
        <begin position="2627"/>
        <end position="2646"/>
    </location>
</feature>
<evidence type="ECO:0000256" key="1">
    <source>
        <dbReference type="SAM" id="MobiDB-lite"/>
    </source>
</evidence>
<feature type="region of interest" description="Disordered" evidence="1">
    <location>
        <begin position="3750"/>
        <end position="3824"/>
    </location>
</feature>
<feature type="region of interest" description="Disordered" evidence="1">
    <location>
        <begin position="144"/>
        <end position="189"/>
    </location>
</feature>
<reference evidence="5" key="1">
    <citation type="submission" date="2022-07" db="EMBL/GenBank/DDBJ databases">
        <title>Phylogenomic reconstructions and comparative analyses of Kickxellomycotina fungi.</title>
        <authorList>
            <person name="Reynolds N.K."/>
            <person name="Stajich J.E."/>
            <person name="Barry K."/>
            <person name="Grigoriev I.V."/>
            <person name="Crous P."/>
            <person name="Smith M.E."/>
        </authorList>
    </citation>
    <scope>NUCLEOTIDE SEQUENCE</scope>
    <source>
        <strain evidence="5">RSA 476</strain>
    </source>
</reference>
<feature type="compositionally biased region" description="Polar residues" evidence="1">
    <location>
        <begin position="4502"/>
        <end position="4513"/>
    </location>
</feature>
<dbReference type="InterPro" id="IPR019441">
    <property type="entry name" value="FMP27/BLTP2/Hobbit_GFWDK_RBG"/>
</dbReference>
<feature type="region of interest" description="Disordered" evidence="1">
    <location>
        <begin position="559"/>
        <end position="593"/>
    </location>
</feature>
<feature type="compositionally biased region" description="Basic and acidic residues" evidence="1">
    <location>
        <begin position="3416"/>
        <end position="3426"/>
    </location>
</feature>
<protein>
    <submittedName>
        <fullName evidence="5">Protein SABRE</fullName>
    </submittedName>
</protein>
<evidence type="ECO:0000313" key="6">
    <source>
        <dbReference type="Proteomes" id="UP001140074"/>
    </source>
</evidence>
<feature type="region of interest" description="Disordered" evidence="1">
    <location>
        <begin position="4636"/>
        <end position="4677"/>
    </location>
</feature>
<dbReference type="PANTHER" id="PTHR15678:SF6">
    <property type="entry name" value="BRIDGE-LIKE LIPID TRANSFER PROTEIN FAMILY MEMBER 2"/>
    <property type="match status" value="1"/>
</dbReference>
<evidence type="ECO:0000259" key="3">
    <source>
        <dbReference type="SMART" id="SM01214"/>
    </source>
</evidence>
<feature type="compositionally biased region" description="Polar residues" evidence="1">
    <location>
        <begin position="152"/>
        <end position="169"/>
    </location>
</feature>
<feature type="region of interest" description="Disordered" evidence="1">
    <location>
        <begin position="4313"/>
        <end position="4338"/>
    </location>
</feature>
<feature type="region of interest" description="Disordered" evidence="1">
    <location>
        <begin position="237"/>
        <end position="258"/>
    </location>
</feature>
<feature type="compositionally biased region" description="Low complexity" evidence="1">
    <location>
        <begin position="2693"/>
        <end position="2710"/>
    </location>
</feature>
<dbReference type="EMBL" id="JANBUY010000237">
    <property type="protein sequence ID" value="KAJ2861234.1"/>
    <property type="molecule type" value="Genomic_DNA"/>
</dbReference>
<feature type="region of interest" description="Disordered" evidence="1">
    <location>
        <begin position="1833"/>
        <end position="1853"/>
    </location>
</feature>
<feature type="region of interest" description="Disordered" evidence="1">
    <location>
        <begin position="4485"/>
        <end position="4513"/>
    </location>
</feature>
<feature type="region of interest" description="Disordered" evidence="1">
    <location>
        <begin position="923"/>
        <end position="950"/>
    </location>
</feature>
<keyword evidence="2" id="KW-0732">Signal</keyword>
<feature type="compositionally biased region" description="Low complexity" evidence="1">
    <location>
        <begin position="4317"/>
        <end position="4330"/>
    </location>
</feature>
<name>A0A9W8M489_9FUNG</name>
<feature type="region of interest" description="Disordered" evidence="1">
    <location>
        <begin position="3331"/>
        <end position="3483"/>
    </location>
</feature>
<feature type="compositionally biased region" description="Polar residues" evidence="1">
    <location>
        <begin position="1701"/>
        <end position="1710"/>
    </location>
</feature>
<feature type="domain" description="FMP27 WPPW motif-containing RBG unit" evidence="4">
    <location>
        <begin position="3088"/>
        <end position="3627"/>
    </location>
</feature>